<gene>
    <name evidence="2" type="ORF">AMS68_002709</name>
</gene>
<protein>
    <submittedName>
        <fullName evidence="2">Uncharacterized protein</fullName>
    </submittedName>
</protein>
<feature type="compositionally biased region" description="Acidic residues" evidence="1">
    <location>
        <begin position="110"/>
        <end position="124"/>
    </location>
</feature>
<dbReference type="OrthoDB" id="5303703at2759"/>
<proteinExistence type="predicted"/>
<reference evidence="2 3" key="1">
    <citation type="journal article" date="2016" name="Sci. Rep.">
        <title>Peltaster fructicola genome reveals evolution from an invasive phytopathogen to an ectophytic parasite.</title>
        <authorList>
            <person name="Xu C."/>
            <person name="Chen H."/>
            <person name="Gleason M.L."/>
            <person name="Xu J.R."/>
            <person name="Liu H."/>
            <person name="Zhang R."/>
            <person name="Sun G."/>
        </authorList>
    </citation>
    <scope>NUCLEOTIDE SEQUENCE [LARGE SCALE GENOMIC DNA]</scope>
    <source>
        <strain evidence="2 3">LNHT1506</strain>
    </source>
</reference>
<accession>A0A6H0XQZ4</accession>
<feature type="region of interest" description="Disordered" evidence="1">
    <location>
        <begin position="85"/>
        <end position="151"/>
    </location>
</feature>
<sequence length="375" mass="42526">MEDDQALSSDMFAFGEPTDFNQMFNIEDLFGPGELLDWAPSDEATHRFEFRPGAREEQTLAGIVAYDEDDTGDYDPAEERKRIRRANRRKQRLSIQQGEPEIDLGGSQADGDEEGDNLDDDDADTLEKVSSERTQIGRPSERPERAVQSHTTLPTSFALHRRLPAAGRAVVIRLRTKFCHPFVFNYDDFEGEDDCHFCQNPSLALVGLPPTEVVVRQLPHGRGWEELHRAGTANRIRNTKLCCMCTLRRIEIIACAHHDMRRIEKWNPMTFQQAFGALRRGDNEQTWCSICCNVARWECCTANNSQLDKTRTGCGLALCKLCTLVLDSFQGNLQRMLKEVKDECSEDRPIGLRADHILLKRNGLLMSYVTDGKGS</sequence>
<name>A0A6H0XQZ4_9PEZI</name>
<dbReference type="EMBL" id="CP051140">
    <property type="protein sequence ID" value="QIW97191.1"/>
    <property type="molecule type" value="Genomic_DNA"/>
</dbReference>
<evidence type="ECO:0000313" key="2">
    <source>
        <dbReference type="EMBL" id="QIW97191.1"/>
    </source>
</evidence>
<dbReference type="AlphaFoldDB" id="A0A6H0XQZ4"/>
<evidence type="ECO:0000256" key="1">
    <source>
        <dbReference type="SAM" id="MobiDB-lite"/>
    </source>
</evidence>
<evidence type="ECO:0000313" key="3">
    <source>
        <dbReference type="Proteomes" id="UP000503462"/>
    </source>
</evidence>
<dbReference type="Proteomes" id="UP000503462">
    <property type="component" value="Chromosome 2"/>
</dbReference>
<keyword evidence="3" id="KW-1185">Reference proteome</keyword>
<organism evidence="2 3">
    <name type="scientific">Peltaster fructicola</name>
    <dbReference type="NCBI Taxonomy" id="286661"/>
    <lineage>
        <taxon>Eukaryota</taxon>
        <taxon>Fungi</taxon>
        <taxon>Dikarya</taxon>
        <taxon>Ascomycota</taxon>
        <taxon>Pezizomycotina</taxon>
        <taxon>Dothideomycetes</taxon>
        <taxon>Dothideomycetes incertae sedis</taxon>
        <taxon>Peltaster</taxon>
    </lineage>
</organism>